<dbReference type="EMBL" id="KN838625">
    <property type="protein sequence ID" value="KIK00451.1"/>
    <property type="molecule type" value="Genomic_DNA"/>
</dbReference>
<sequence length="944" mass="105994">MDPEQYLEAPRRSLIRTTFVAVDPFRPSVSLGIRNLLGKRPTGATIDDIPIPVDVMTRLTPRNGYEVHHRSYNRSPSPITRRSRTRGRSASRRHARRQHADRRHTRPISSASGSRSPSSSGRGRRDRRRSSLAGRSSAPLHDHRRVPEDHPGAPVLSQLDLLASATRQRTNKRACLSVIPGQVESPASSPPLSQSPERKSSLDAVVEGNLHGSSGRSSFTKLRQGSLPSSTSGFDITIEPPSRPPSTSSSVGNHDVALLEPDERNDEFPPRVIEINDDLHLPPGFIPVNSEGHPVQPRHVEILPDNWIPSMDTSGSIRLPPPHELQSINDEGDRRRDRSDSPRFQSRSRSISYPRPYSRTVPRFEGRVLRSPSSSSERVNRRRIPFRSRSDGRSRIRSKSRSSSAAMRRRSRSQSQFRSHRKRRFRRRSRSDSAPLSQSPHRYRYPHTTTASSPHVHRLPEIKPPIKSATNIAQGELLDPTHFNETAPLSTYILVFFIDTLPRQVYLHLMLRVPSLYFSRVTRIFEDAEMSMPEIKKMALEAASQWKDPVRHLKKGIIFEPQGISHPHGDLKNSWQSFIDSLMREWKTLNIVSVLLLSAILTILQIQAAALDPYTRYFALLSLICALMSLLYGCMYIVRFGTMRKTYKAAEWATEAQKSRTGIFWNVWVLLAMPATWLAWSMILYLACIMSFVWRTGTTEEANIVPLTPSEARIPRAVITFVLALGVIYFFLIASTFRRYGDSMDRAWQQRIIGWTQEKLGHIVPEGVLALPRQDLSTSSTTNVPLSHSSISQGGNILIGNSLQPAIATSQNDALRYPPNSSVPAAPNSQHSASFDKFPLLSARRNTILKMNTKSGSRSRSSSLDNNPSSPSPNEDCRKIKAPPCRIELVKGVQKDYDSNHKGGEAIKECPIDLNAMPVLAHRNRNFSDEQGGGGSRYFVLPCG</sequence>
<feature type="transmembrane region" description="Helical" evidence="2">
    <location>
        <begin position="617"/>
        <end position="638"/>
    </location>
</feature>
<feature type="region of interest" description="Disordered" evidence="1">
    <location>
        <begin position="62"/>
        <end position="154"/>
    </location>
</feature>
<name>A0A0C9X604_9AGAR</name>
<dbReference type="STRING" id="1095629.A0A0C9X604"/>
<feature type="region of interest" description="Disordered" evidence="1">
    <location>
        <begin position="311"/>
        <end position="461"/>
    </location>
</feature>
<feature type="compositionally biased region" description="Basic residues" evidence="1">
    <location>
        <begin position="407"/>
        <end position="429"/>
    </location>
</feature>
<dbReference type="HOGENOM" id="CLU_013697_0_0_1"/>
<dbReference type="OrthoDB" id="3062801at2759"/>
<feature type="compositionally biased region" description="Low complexity" evidence="1">
    <location>
        <begin position="185"/>
        <end position="195"/>
    </location>
</feature>
<feature type="compositionally biased region" description="Basic and acidic residues" evidence="1">
    <location>
        <begin position="331"/>
        <end position="341"/>
    </location>
</feature>
<feature type="compositionally biased region" description="Basic residues" evidence="1">
    <location>
        <begin position="81"/>
        <end position="106"/>
    </location>
</feature>
<dbReference type="AlphaFoldDB" id="A0A0C9X604"/>
<protein>
    <submittedName>
        <fullName evidence="3">Uncharacterized protein</fullName>
    </submittedName>
</protein>
<evidence type="ECO:0000313" key="3">
    <source>
        <dbReference type="EMBL" id="KIK00451.1"/>
    </source>
</evidence>
<feature type="compositionally biased region" description="Low complexity" evidence="1">
    <location>
        <begin position="818"/>
        <end position="829"/>
    </location>
</feature>
<gene>
    <name evidence="3" type="ORF">K443DRAFT_7653</name>
</gene>
<feature type="transmembrane region" description="Helical" evidence="2">
    <location>
        <begin position="714"/>
        <end position="737"/>
    </location>
</feature>
<keyword evidence="2" id="KW-0812">Transmembrane</keyword>
<feature type="compositionally biased region" description="Low complexity" evidence="1">
    <location>
        <begin position="107"/>
        <end position="121"/>
    </location>
</feature>
<evidence type="ECO:0000256" key="1">
    <source>
        <dbReference type="SAM" id="MobiDB-lite"/>
    </source>
</evidence>
<feature type="compositionally biased region" description="Low complexity" evidence="1">
    <location>
        <begin position="342"/>
        <end position="359"/>
    </location>
</feature>
<feature type="transmembrane region" description="Helical" evidence="2">
    <location>
        <begin position="589"/>
        <end position="611"/>
    </location>
</feature>
<organism evidence="3 4">
    <name type="scientific">Laccaria amethystina LaAM-08-1</name>
    <dbReference type="NCBI Taxonomy" id="1095629"/>
    <lineage>
        <taxon>Eukaryota</taxon>
        <taxon>Fungi</taxon>
        <taxon>Dikarya</taxon>
        <taxon>Basidiomycota</taxon>
        <taxon>Agaricomycotina</taxon>
        <taxon>Agaricomycetes</taxon>
        <taxon>Agaricomycetidae</taxon>
        <taxon>Agaricales</taxon>
        <taxon>Agaricineae</taxon>
        <taxon>Hydnangiaceae</taxon>
        <taxon>Laccaria</taxon>
    </lineage>
</organism>
<dbReference type="Proteomes" id="UP000054477">
    <property type="component" value="Unassembled WGS sequence"/>
</dbReference>
<evidence type="ECO:0000256" key="2">
    <source>
        <dbReference type="SAM" id="Phobius"/>
    </source>
</evidence>
<feature type="transmembrane region" description="Helical" evidence="2">
    <location>
        <begin position="667"/>
        <end position="694"/>
    </location>
</feature>
<accession>A0A0C9X604</accession>
<keyword evidence="2" id="KW-0472">Membrane</keyword>
<keyword evidence="4" id="KW-1185">Reference proteome</keyword>
<evidence type="ECO:0000313" key="4">
    <source>
        <dbReference type="Proteomes" id="UP000054477"/>
    </source>
</evidence>
<reference evidence="4" key="2">
    <citation type="submission" date="2015-01" db="EMBL/GenBank/DDBJ databases">
        <title>Evolutionary Origins and Diversification of the Mycorrhizal Mutualists.</title>
        <authorList>
            <consortium name="DOE Joint Genome Institute"/>
            <consortium name="Mycorrhizal Genomics Consortium"/>
            <person name="Kohler A."/>
            <person name="Kuo A."/>
            <person name="Nagy L.G."/>
            <person name="Floudas D."/>
            <person name="Copeland A."/>
            <person name="Barry K.W."/>
            <person name="Cichocki N."/>
            <person name="Veneault-Fourrey C."/>
            <person name="LaButti K."/>
            <person name="Lindquist E.A."/>
            <person name="Lipzen A."/>
            <person name="Lundell T."/>
            <person name="Morin E."/>
            <person name="Murat C."/>
            <person name="Riley R."/>
            <person name="Ohm R."/>
            <person name="Sun H."/>
            <person name="Tunlid A."/>
            <person name="Henrissat B."/>
            <person name="Grigoriev I.V."/>
            <person name="Hibbett D.S."/>
            <person name="Martin F."/>
        </authorList>
    </citation>
    <scope>NUCLEOTIDE SEQUENCE [LARGE SCALE GENOMIC DNA]</scope>
    <source>
        <strain evidence="4">LaAM-08-1</strain>
    </source>
</reference>
<feature type="region of interest" description="Disordered" evidence="1">
    <location>
        <begin position="181"/>
        <end position="253"/>
    </location>
</feature>
<feature type="region of interest" description="Disordered" evidence="1">
    <location>
        <begin position="813"/>
        <end position="832"/>
    </location>
</feature>
<feature type="compositionally biased region" description="Low complexity" evidence="1">
    <location>
        <begin position="855"/>
        <end position="874"/>
    </location>
</feature>
<reference evidence="3 4" key="1">
    <citation type="submission" date="2014-04" db="EMBL/GenBank/DDBJ databases">
        <authorList>
            <consortium name="DOE Joint Genome Institute"/>
            <person name="Kuo A."/>
            <person name="Kohler A."/>
            <person name="Nagy L.G."/>
            <person name="Floudas D."/>
            <person name="Copeland A."/>
            <person name="Barry K.W."/>
            <person name="Cichocki N."/>
            <person name="Veneault-Fourrey C."/>
            <person name="LaButti K."/>
            <person name="Lindquist E.A."/>
            <person name="Lipzen A."/>
            <person name="Lundell T."/>
            <person name="Morin E."/>
            <person name="Murat C."/>
            <person name="Sun H."/>
            <person name="Tunlid A."/>
            <person name="Henrissat B."/>
            <person name="Grigoriev I.V."/>
            <person name="Hibbett D.S."/>
            <person name="Martin F."/>
            <person name="Nordberg H.P."/>
            <person name="Cantor M.N."/>
            <person name="Hua S.X."/>
        </authorList>
    </citation>
    <scope>NUCLEOTIDE SEQUENCE [LARGE SCALE GENOMIC DNA]</scope>
    <source>
        <strain evidence="3 4">LaAM-08-1</strain>
    </source>
</reference>
<keyword evidence="2" id="KW-1133">Transmembrane helix</keyword>
<feature type="compositionally biased region" description="Polar residues" evidence="1">
    <location>
        <begin position="211"/>
        <end position="234"/>
    </location>
</feature>
<proteinExistence type="predicted"/>
<feature type="region of interest" description="Disordered" evidence="1">
    <location>
        <begin position="852"/>
        <end position="881"/>
    </location>
</feature>